<keyword evidence="11" id="KW-1185">Reference proteome</keyword>
<dbReference type="EMBL" id="SORI01000015">
    <property type="protein sequence ID" value="TDY58014.1"/>
    <property type="molecule type" value="Genomic_DNA"/>
</dbReference>
<evidence type="ECO:0000256" key="3">
    <source>
        <dbReference type="ARBA" id="ARBA00034487"/>
    </source>
</evidence>
<dbReference type="SUPFAM" id="SSF53335">
    <property type="entry name" value="S-adenosyl-L-methionine-dependent methyltransferases"/>
    <property type="match status" value="1"/>
</dbReference>
<proteinExistence type="inferred from homology"/>
<keyword evidence="10" id="KW-0489">Methyltransferase</keyword>
<dbReference type="InterPro" id="IPR029063">
    <property type="entry name" value="SAM-dependent_MTases_sf"/>
</dbReference>
<dbReference type="GO" id="GO:0030791">
    <property type="term" value="F:arsenite methyltransferase activity"/>
    <property type="evidence" value="ECO:0007669"/>
    <property type="project" value="UniProtKB-EC"/>
</dbReference>
<gene>
    <name evidence="10" type="ORF">C8D99_11532</name>
</gene>
<dbReference type="OrthoDB" id="9772751at2"/>
<dbReference type="InterPro" id="IPR000182">
    <property type="entry name" value="GNAT_dom"/>
</dbReference>
<reference evidence="10 11" key="1">
    <citation type="submission" date="2019-03" db="EMBL/GenBank/DDBJ databases">
        <title>Genomic Encyclopedia of Type Strains, Phase IV (KMG-IV): sequencing the most valuable type-strain genomes for metagenomic binning, comparative biology and taxonomic classification.</title>
        <authorList>
            <person name="Goeker M."/>
        </authorList>
    </citation>
    <scope>NUCLEOTIDE SEQUENCE [LARGE SCALE GENOMIC DNA]</scope>
    <source>
        <strain evidence="10 11">DSM 25964</strain>
    </source>
</reference>
<evidence type="ECO:0000259" key="9">
    <source>
        <dbReference type="PROSITE" id="PS51186"/>
    </source>
</evidence>
<dbReference type="RefSeq" id="WP_133958159.1">
    <property type="nucleotide sequence ID" value="NZ_SORI01000015.1"/>
</dbReference>
<evidence type="ECO:0000256" key="8">
    <source>
        <dbReference type="ARBA" id="ARBA00048428"/>
    </source>
</evidence>
<evidence type="ECO:0000256" key="7">
    <source>
        <dbReference type="ARBA" id="ARBA00047943"/>
    </source>
</evidence>
<evidence type="ECO:0000256" key="4">
    <source>
        <dbReference type="ARBA" id="ARBA00034521"/>
    </source>
</evidence>
<dbReference type="CDD" id="cd04301">
    <property type="entry name" value="NAT_SF"/>
    <property type="match status" value="1"/>
</dbReference>
<dbReference type="PANTHER" id="PTHR43675:SF8">
    <property type="entry name" value="ARSENITE METHYLTRANSFERASE"/>
    <property type="match status" value="1"/>
</dbReference>
<dbReference type="Gene3D" id="3.40.50.150">
    <property type="entry name" value="Vaccinia Virus protein VP39"/>
    <property type="match status" value="1"/>
</dbReference>
<dbReference type="InterPro" id="IPR016181">
    <property type="entry name" value="Acyl_CoA_acyltransferase"/>
</dbReference>
<keyword evidence="2" id="KW-0949">S-adenosyl-L-methionine</keyword>
<accession>A0A4R8M268</accession>
<comment type="catalytic activity">
    <reaction evidence="6">
        <text>arsenic triglutathione + [thioredoxin]-dithiol + S-adenosyl-L-methionine + 2 H2O = methylarsonous acid + [thioredoxin]-disulfide + 3 glutathione + S-adenosyl-L-homocysteine + H(+)</text>
        <dbReference type="Rhea" id="RHEA:69460"/>
        <dbReference type="Rhea" id="RHEA-COMP:10698"/>
        <dbReference type="Rhea" id="RHEA-COMP:10700"/>
        <dbReference type="ChEBI" id="CHEBI:15377"/>
        <dbReference type="ChEBI" id="CHEBI:15378"/>
        <dbReference type="ChEBI" id="CHEBI:17826"/>
        <dbReference type="ChEBI" id="CHEBI:29950"/>
        <dbReference type="ChEBI" id="CHEBI:50058"/>
        <dbReference type="ChEBI" id="CHEBI:57856"/>
        <dbReference type="ChEBI" id="CHEBI:57925"/>
        <dbReference type="ChEBI" id="CHEBI:59789"/>
        <dbReference type="ChEBI" id="CHEBI:183640"/>
        <dbReference type="EC" id="2.1.1.137"/>
    </reaction>
</comment>
<dbReference type="PROSITE" id="PS51257">
    <property type="entry name" value="PROKAR_LIPOPROTEIN"/>
    <property type="match status" value="1"/>
</dbReference>
<dbReference type="Pfam" id="PF00583">
    <property type="entry name" value="Acetyltransf_1"/>
    <property type="match status" value="1"/>
</dbReference>
<dbReference type="GO" id="GO:0032259">
    <property type="term" value="P:methylation"/>
    <property type="evidence" value="ECO:0007669"/>
    <property type="project" value="UniProtKB-KW"/>
</dbReference>
<evidence type="ECO:0000313" key="11">
    <source>
        <dbReference type="Proteomes" id="UP000295066"/>
    </source>
</evidence>
<dbReference type="SUPFAM" id="SSF55729">
    <property type="entry name" value="Acyl-CoA N-acyltransferases (Nat)"/>
    <property type="match status" value="1"/>
</dbReference>
<feature type="domain" description="N-acetyltransferase" evidence="9">
    <location>
        <begin position="276"/>
        <end position="417"/>
    </location>
</feature>
<comment type="catalytic activity">
    <reaction evidence="7">
        <text>arsenic triglutathione + 2 [thioredoxin]-dithiol + 2 S-adenosyl-L-methionine + H2O = dimethylarsinous acid + 2 [thioredoxin]-disulfide + 3 glutathione + 2 S-adenosyl-L-homocysteine + 2 H(+)</text>
        <dbReference type="Rhea" id="RHEA:69464"/>
        <dbReference type="Rhea" id="RHEA-COMP:10698"/>
        <dbReference type="Rhea" id="RHEA-COMP:10700"/>
        <dbReference type="ChEBI" id="CHEBI:15377"/>
        <dbReference type="ChEBI" id="CHEBI:15378"/>
        <dbReference type="ChEBI" id="CHEBI:23808"/>
        <dbReference type="ChEBI" id="CHEBI:29950"/>
        <dbReference type="ChEBI" id="CHEBI:50058"/>
        <dbReference type="ChEBI" id="CHEBI:57856"/>
        <dbReference type="ChEBI" id="CHEBI:57925"/>
        <dbReference type="ChEBI" id="CHEBI:59789"/>
        <dbReference type="ChEBI" id="CHEBI:183640"/>
        <dbReference type="EC" id="2.1.1.137"/>
    </reaction>
</comment>
<dbReference type="NCBIfam" id="NF008823">
    <property type="entry name" value="PRK11873.1"/>
    <property type="match status" value="1"/>
</dbReference>
<dbReference type="Pfam" id="PF13847">
    <property type="entry name" value="Methyltransf_31"/>
    <property type="match status" value="1"/>
</dbReference>
<dbReference type="EC" id="2.1.1.137" evidence="4"/>
<dbReference type="InterPro" id="IPR026669">
    <property type="entry name" value="Arsenite_MeTrfase-like"/>
</dbReference>
<dbReference type="InterPro" id="IPR025714">
    <property type="entry name" value="Methyltranfer_dom"/>
</dbReference>
<comment type="caution">
    <text evidence="10">The sequence shown here is derived from an EMBL/GenBank/DDBJ whole genome shotgun (WGS) entry which is preliminary data.</text>
</comment>
<comment type="similarity">
    <text evidence="3">Belongs to the methyltransferase superfamily. Arsenite methyltransferase family.</text>
</comment>
<keyword evidence="1" id="KW-0808">Transferase</keyword>
<sequence>MDDIRDYVKERYARAIKSTSSCCGSGGCCGAAGRTDILNMTKGNYDGATLGKTPEGMAGQSFGCGNPLTEARIHPGETVLDLGSGAGLDLFLASEATGPFGKVIGLDMTDEMLETAAKNLNGLDNVTLVKGYIEDMPLESGTVDVIISNCVINLSPDKEKVLKEAFRVLRPGGRFCVSDTVFVRPVTDRAVKNLAAWSGCISGALQETEYAGLLKEAGFEEVEIRRTKVFDIPDALAAFAFPDLDEEERREIGGALASALIFAKKPSVEPIEGRDLFIRTAVPEDVPAIAALLEENGLSPLGVAASPENFLVLEQNGIAAVAGMEIQGDAGLLRSLAVRLKDRKKGFGERMTYAIIDRGREQGVRTVYLLTETAERFFGRAGFTAARREDIPAPLMQSSALDRVCPQGSTVMKKTIPREEN</sequence>
<dbReference type="GO" id="GO:0016747">
    <property type="term" value="F:acyltransferase activity, transferring groups other than amino-acyl groups"/>
    <property type="evidence" value="ECO:0007669"/>
    <property type="project" value="InterPro"/>
</dbReference>
<dbReference type="AlphaFoldDB" id="A0A4R8M268"/>
<evidence type="ECO:0000256" key="1">
    <source>
        <dbReference type="ARBA" id="ARBA00022679"/>
    </source>
</evidence>
<keyword evidence="10" id="KW-0830">Ubiquinone</keyword>
<comment type="catalytic activity">
    <reaction evidence="8">
        <text>arsenic triglutathione + 3 [thioredoxin]-dithiol + 3 S-adenosyl-L-methionine = trimethylarsine + 3 [thioredoxin]-disulfide + 3 glutathione + 3 S-adenosyl-L-homocysteine + 3 H(+)</text>
        <dbReference type="Rhea" id="RHEA:69432"/>
        <dbReference type="Rhea" id="RHEA-COMP:10698"/>
        <dbReference type="Rhea" id="RHEA-COMP:10700"/>
        <dbReference type="ChEBI" id="CHEBI:15378"/>
        <dbReference type="ChEBI" id="CHEBI:27130"/>
        <dbReference type="ChEBI" id="CHEBI:29950"/>
        <dbReference type="ChEBI" id="CHEBI:50058"/>
        <dbReference type="ChEBI" id="CHEBI:57856"/>
        <dbReference type="ChEBI" id="CHEBI:57925"/>
        <dbReference type="ChEBI" id="CHEBI:59789"/>
        <dbReference type="ChEBI" id="CHEBI:183640"/>
        <dbReference type="EC" id="2.1.1.137"/>
    </reaction>
</comment>
<dbReference type="PANTHER" id="PTHR43675">
    <property type="entry name" value="ARSENITE METHYLTRANSFERASE"/>
    <property type="match status" value="1"/>
</dbReference>
<evidence type="ECO:0000256" key="6">
    <source>
        <dbReference type="ARBA" id="ARBA00047941"/>
    </source>
</evidence>
<organism evidence="10 11">
    <name type="scientific">Aminivibrio pyruvatiphilus</name>
    <dbReference type="NCBI Taxonomy" id="1005740"/>
    <lineage>
        <taxon>Bacteria</taxon>
        <taxon>Thermotogati</taxon>
        <taxon>Synergistota</taxon>
        <taxon>Synergistia</taxon>
        <taxon>Synergistales</taxon>
        <taxon>Aminobacteriaceae</taxon>
        <taxon>Aminivibrio</taxon>
    </lineage>
</organism>
<dbReference type="PROSITE" id="PS51186">
    <property type="entry name" value="GNAT"/>
    <property type="match status" value="1"/>
</dbReference>
<evidence type="ECO:0000313" key="10">
    <source>
        <dbReference type="EMBL" id="TDY58014.1"/>
    </source>
</evidence>
<name>A0A4R8M268_9BACT</name>
<evidence type="ECO:0000256" key="2">
    <source>
        <dbReference type="ARBA" id="ARBA00022691"/>
    </source>
</evidence>
<dbReference type="Proteomes" id="UP000295066">
    <property type="component" value="Unassembled WGS sequence"/>
</dbReference>
<evidence type="ECO:0000256" key="5">
    <source>
        <dbReference type="ARBA" id="ARBA00034545"/>
    </source>
</evidence>
<dbReference type="Gene3D" id="3.40.630.30">
    <property type="match status" value="1"/>
</dbReference>
<dbReference type="CDD" id="cd02440">
    <property type="entry name" value="AdoMet_MTases"/>
    <property type="match status" value="1"/>
</dbReference>
<protein>
    <recommendedName>
        <fullName evidence="5">Arsenite methyltransferase</fullName>
        <ecNumber evidence="4">2.1.1.137</ecNumber>
    </recommendedName>
</protein>